<protein>
    <recommendedName>
        <fullName evidence="13">Laccase</fullName>
    </recommendedName>
</protein>
<evidence type="ECO:0000259" key="9">
    <source>
        <dbReference type="Pfam" id="PF07731"/>
    </source>
</evidence>
<dbReference type="EMBL" id="CACVBS010000038">
    <property type="protein sequence ID" value="CAA7263068.1"/>
    <property type="molecule type" value="Genomic_DNA"/>
</dbReference>
<dbReference type="GO" id="GO:0005507">
    <property type="term" value="F:copper ion binding"/>
    <property type="evidence" value="ECO:0007669"/>
    <property type="project" value="InterPro"/>
</dbReference>
<dbReference type="GO" id="GO:0016491">
    <property type="term" value="F:oxidoreductase activity"/>
    <property type="evidence" value="ECO:0007669"/>
    <property type="project" value="UniProtKB-KW"/>
</dbReference>
<name>A0A8S0WZZ3_CYCAE</name>
<feature type="signal peptide" evidence="7">
    <location>
        <begin position="1"/>
        <end position="20"/>
    </location>
</feature>
<keyword evidence="5" id="KW-1015">Disulfide bond</keyword>
<sequence length="536" mass="58247">MHTFIGALVSAFSLLPLALAALGPEATLNIVNKAISPDGFKRSAVLVQGSHPAPLIKATKGDQFRLNVVNKLNDDTMLRSTSIHWHGLFQRGTTWADGPVGVNQCPIAPDRSFLYTFSAGDQTGTFWYHSHFGTQYCDGLRGPLVVYDPRDPHRNRYDVDDESTIITLSDWYHLPSPSVPVPAMSDSTLINGKGRYVNGPKVDLAVVNVRRGRRYRFRLVSLSCDPNYMFSIDGHKLTIIEADAQSTQPLTVDKIQIFAGQRYSFILEANQKVDNYWIRALPNIGAPGLTSGFAGGINSAILRYNGALKADPTSAQPANPKLLEEANLHPLTNPRAPGKPFPGGADEKYNFVLGFNNGDFTMNGVSFSDPPVPVLLQVLSGVQNAQDLLPSGSVYPLRPNKVVEISIPGGLLGGPHPFHLHGHAFSVVRSAGANATYNYDNPVRRDVVSMGDQGSNVTIRFVTDNPGPWFLHCHIEFHLAAGLAVVFAEDAEAIEFKNPTPAAWDQLCPIYERLPASATSIRIVPTSTPNATLPAP</sequence>
<feature type="domain" description="Plastocyanin-like" evidence="8">
    <location>
        <begin position="162"/>
        <end position="307"/>
    </location>
</feature>
<dbReference type="InterPro" id="IPR001117">
    <property type="entry name" value="Cu-oxidase_2nd"/>
</dbReference>
<dbReference type="OrthoDB" id="2121828at2759"/>
<dbReference type="InterPro" id="IPR002355">
    <property type="entry name" value="Cu_oxidase_Cu_BS"/>
</dbReference>
<gene>
    <name evidence="11" type="ORF">AAE3_LOCUS5446</name>
</gene>
<accession>A0A8S0WZZ3</accession>
<proteinExistence type="inferred from homology"/>
<comment type="caution">
    <text evidence="11">The sequence shown here is derived from an EMBL/GenBank/DDBJ whole genome shotgun (WGS) entry which is preliminary data.</text>
</comment>
<feature type="chain" id="PRO_5035781714" description="Laccase" evidence="7">
    <location>
        <begin position="21"/>
        <end position="536"/>
    </location>
</feature>
<evidence type="ECO:0000256" key="1">
    <source>
        <dbReference type="ARBA" id="ARBA00010609"/>
    </source>
</evidence>
<evidence type="ECO:0000313" key="11">
    <source>
        <dbReference type="EMBL" id="CAA7263068.1"/>
    </source>
</evidence>
<dbReference type="FunFam" id="2.60.40.420:FF:000045">
    <property type="entry name" value="Laccase 2"/>
    <property type="match status" value="1"/>
</dbReference>
<dbReference type="Pfam" id="PF07732">
    <property type="entry name" value="Cu-oxidase_3"/>
    <property type="match status" value="1"/>
</dbReference>
<comment type="similarity">
    <text evidence="1">Belongs to the multicopper oxidase family.</text>
</comment>
<reference evidence="11 12" key="1">
    <citation type="submission" date="2020-01" db="EMBL/GenBank/DDBJ databases">
        <authorList>
            <person name="Gupta K D."/>
        </authorList>
    </citation>
    <scope>NUCLEOTIDE SEQUENCE [LARGE SCALE GENOMIC DNA]</scope>
</reference>
<dbReference type="InterPro" id="IPR011707">
    <property type="entry name" value="Cu-oxidase-like_N"/>
</dbReference>
<dbReference type="PROSITE" id="PS00080">
    <property type="entry name" value="MULTICOPPER_OXIDASE2"/>
    <property type="match status" value="1"/>
</dbReference>
<evidence type="ECO:0000256" key="2">
    <source>
        <dbReference type="ARBA" id="ARBA00022723"/>
    </source>
</evidence>
<dbReference type="PANTHER" id="PTHR11709:SF511">
    <property type="entry name" value="LACCASE"/>
    <property type="match status" value="1"/>
</dbReference>
<evidence type="ECO:0000256" key="3">
    <source>
        <dbReference type="ARBA" id="ARBA00023002"/>
    </source>
</evidence>
<evidence type="ECO:0000259" key="8">
    <source>
        <dbReference type="Pfam" id="PF00394"/>
    </source>
</evidence>
<keyword evidence="4" id="KW-0186">Copper</keyword>
<dbReference type="InterPro" id="IPR045087">
    <property type="entry name" value="Cu-oxidase_fam"/>
</dbReference>
<organism evidence="11 12">
    <name type="scientific">Cyclocybe aegerita</name>
    <name type="common">Black poplar mushroom</name>
    <name type="synonym">Agrocybe aegerita</name>
    <dbReference type="NCBI Taxonomy" id="1973307"/>
    <lineage>
        <taxon>Eukaryota</taxon>
        <taxon>Fungi</taxon>
        <taxon>Dikarya</taxon>
        <taxon>Basidiomycota</taxon>
        <taxon>Agaricomycotina</taxon>
        <taxon>Agaricomycetes</taxon>
        <taxon>Agaricomycetidae</taxon>
        <taxon>Agaricales</taxon>
        <taxon>Agaricineae</taxon>
        <taxon>Bolbitiaceae</taxon>
        <taxon>Cyclocybe</taxon>
    </lineage>
</organism>
<keyword evidence="6" id="KW-0325">Glycoprotein</keyword>
<dbReference type="SUPFAM" id="SSF49503">
    <property type="entry name" value="Cupredoxins"/>
    <property type="match status" value="3"/>
</dbReference>
<keyword evidence="12" id="KW-1185">Reference proteome</keyword>
<evidence type="ECO:0000256" key="5">
    <source>
        <dbReference type="ARBA" id="ARBA00023157"/>
    </source>
</evidence>
<dbReference type="Proteomes" id="UP000467700">
    <property type="component" value="Unassembled WGS sequence"/>
</dbReference>
<dbReference type="InterPro" id="IPR008972">
    <property type="entry name" value="Cupredoxin"/>
</dbReference>
<evidence type="ECO:0000256" key="6">
    <source>
        <dbReference type="ARBA" id="ARBA00023180"/>
    </source>
</evidence>
<evidence type="ECO:0000259" key="10">
    <source>
        <dbReference type="Pfam" id="PF07732"/>
    </source>
</evidence>
<feature type="domain" description="Plastocyanin-like" evidence="10">
    <location>
        <begin position="32"/>
        <end position="150"/>
    </location>
</feature>
<keyword evidence="2" id="KW-0479">Metal-binding</keyword>
<dbReference type="Pfam" id="PF07731">
    <property type="entry name" value="Cu-oxidase_2"/>
    <property type="match status" value="1"/>
</dbReference>
<dbReference type="AlphaFoldDB" id="A0A8S0WZZ3"/>
<keyword evidence="7" id="KW-0732">Signal</keyword>
<keyword evidence="3" id="KW-0560">Oxidoreductase</keyword>
<dbReference type="Gene3D" id="2.60.40.420">
    <property type="entry name" value="Cupredoxins - blue copper proteins"/>
    <property type="match status" value="3"/>
</dbReference>
<dbReference type="PANTHER" id="PTHR11709">
    <property type="entry name" value="MULTI-COPPER OXIDASE"/>
    <property type="match status" value="1"/>
</dbReference>
<evidence type="ECO:0000256" key="4">
    <source>
        <dbReference type="ARBA" id="ARBA00023008"/>
    </source>
</evidence>
<dbReference type="Pfam" id="PF00394">
    <property type="entry name" value="Cu-oxidase"/>
    <property type="match status" value="1"/>
</dbReference>
<dbReference type="InterPro" id="IPR033138">
    <property type="entry name" value="Cu_oxidase_CS"/>
</dbReference>
<dbReference type="CDD" id="cd13856">
    <property type="entry name" value="CuRO_1_Tv-LCC_like"/>
    <property type="match status" value="1"/>
</dbReference>
<dbReference type="InterPro" id="IPR011706">
    <property type="entry name" value="Cu-oxidase_C"/>
</dbReference>
<evidence type="ECO:0008006" key="13">
    <source>
        <dbReference type="Google" id="ProtNLM"/>
    </source>
</evidence>
<evidence type="ECO:0000256" key="7">
    <source>
        <dbReference type="SAM" id="SignalP"/>
    </source>
</evidence>
<feature type="domain" description="Plastocyanin-like" evidence="9">
    <location>
        <begin position="369"/>
        <end position="491"/>
    </location>
</feature>
<evidence type="ECO:0000313" key="12">
    <source>
        <dbReference type="Proteomes" id="UP000467700"/>
    </source>
</evidence>
<dbReference type="PROSITE" id="PS00079">
    <property type="entry name" value="MULTICOPPER_OXIDASE1"/>
    <property type="match status" value="2"/>
</dbReference>
<dbReference type="CDD" id="cd13903">
    <property type="entry name" value="CuRO_3_Tv-LCC_like"/>
    <property type="match status" value="1"/>
</dbReference>